<dbReference type="EMBL" id="GU563431">
    <property type="protein sequence ID" value="ADD46361.1"/>
    <property type="molecule type" value="Genomic_DNA"/>
</dbReference>
<gene>
    <name evidence="1" type="primary">orf463</name>
    <name evidence="1" type="ORF">PROLAC_046</name>
</gene>
<evidence type="ECO:0000313" key="1">
    <source>
        <dbReference type="EMBL" id="ADD46361.1"/>
    </source>
</evidence>
<sequence length="463" mass="55709">MNNIINLNLKKNINFNNYNYIKIRYYNKINSRNFSDIFKNGKYLKYLNNIFLNNIYYCLEPENDSKKKILDLELLFEIMYFINLDSNIPFLKNIWKNIPSYSRFILILFFKNKFDFLSNRYDVNLNYIFEHFNYKINYSFLNIKTIFFSKKKTILQNKINKILIFKIKICYKINKIYYNKNKNIYFTNIYNLKYNKNTKEIVHFSNIFEILNNNNSNILNFLTLSDYLNLNHFEIKNLQLILFQKKKLIYNLTILQNNAFITLFDYATSHVFFVKSTAQLGFTGRSCCSKYALSILLKIGFSKISSLNFKSSIKFKLVLSPFINSIYYITYYFKEISDYLQILVENSENPDDNGDSTENFDLFDQNNLEIKNVSKNILIPYNSYNYITYSLKKNTFNSYFQKINFNTIKDINKIYSSIFYISTLPVFNGCRSRKIRKKKIRHNSYLPLTGTYYRKLNKNNLFK</sequence>
<dbReference type="GeneID" id="9480821"/>
<name>E2EA06_PROLC</name>
<reference evidence="1" key="1">
    <citation type="journal article" date="2010" name="Genome Biol. Evol.">
        <title>A linear molecule with two large inverted repeats: the mitochondrial genome of the stramenopile Proteromonas lacertae.</title>
        <authorList>
            <person name="Perez-Brocal V."/>
            <person name="Shahar-Golan R."/>
            <person name="Clark C.G."/>
        </authorList>
    </citation>
    <scope>NUCLEOTIDE SEQUENCE</scope>
</reference>
<geneLocation type="mitochondrion" evidence="1"/>
<keyword evidence="1" id="KW-0496">Mitochondrion</keyword>
<protein>
    <submittedName>
        <fullName evidence="1">Uncharacterized protein orf463</fullName>
    </submittedName>
</protein>
<dbReference type="AlphaFoldDB" id="E2EA06"/>
<proteinExistence type="predicted"/>
<dbReference type="RefSeq" id="YP_003795223.1">
    <property type="nucleotide sequence ID" value="NC_014338.1"/>
</dbReference>
<organism evidence="1">
    <name type="scientific">Proteromonas lacertae</name>
    <name type="common">Stramenopile</name>
    <name type="synonym">Monocercomonoides lacertae</name>
    <dbReference type="NCBI Taxonomy" id="42746"/>
    <lineage>
        <taxon>Eukaryota</taxon>
        <taxon>Sar</taxon>
        <taxon>Stramenopiles</taxon>
        <taxon>Bigyra</taxon>
        <taxon>Opalozoa</taxon>
        <taxon>Opalinata</taxon>
        <taxon>Proteromonadidae</taxon>
        <taxon>Proteromonas</taxon>
    </lineage>
</organism>
<accession>E2EA06</accession>